<dbReference type="Pfam" id="PF12698">
    <property type="entry name" value="ABC2_membrane_3"/>
    <property type="match status" value="1"/>
</dbReference>
<comment type="subcellular location">
    <subcellularLocation>
        <location evidence="1">Membrane</location>
        <topology evidence="1">Multi-pass membrane protein</topology>
    </subcellularLocation>
</comment>
<accession>A0A3D2X9E2</accession>
<dbReference type="GO" id="GO:0140359">
    <property type="term" value="F:ABC-type transporter activity"/>
    <property type="evidence" value="ECO:0007669"/>
    <property type="project" value="InterPro"/>
</dbReference>
<gene>
    <name evidence="7" type="ORF">DHW61_14235</name>
</gene>
<feature type="transmembrane region" description="Helical" evidence="5">
    <location>
        <begin position="102"/>
        <end position="124"/>
    </location>
</feature>
<feature type="transmembrane region" description="Helical" evidence="5">
    <location>
        <begin position="136"/>
        <end position="157"/>
    </location>
</feature>
<sequence>MKTLLPNKRMILYELRNVKGNFFTLFFGIAFPIVFSTLMPSIIMRDLPESEQSKAIVSVFVTMSMVIPMAVMLIGYAANYSQEVENEVPLRLDLFGIQPKKLFVAKLIAHLIFITIAFMIYTLVDFIVLDIPIPAARVIIIWLSCLYLLAIIFFMMAHGITTILKKFGLTYAVTMLLYFSFMILCGMMGLTVEQLPKALKSIV</sequence>
<evidence type="ECO:0000313" key="7">
    <source>
        <dbReference type="EMBL" id="HCL03544.1"/>
    </source>
</evidence>
<keyword evidence="3 5" id="KW-1133">Transmembrane helix</keyword>
<keyword evidence="4 5" id="KW-0472">Membrane</keyword>
<reference evidence="7 8" key="1">
    <citation type="journal article" date="2018" name="Nat. Biotechnol.">
        <title>A standardized bacterial taxonomy based on genome phylogeny substantially revises the tree of life.</title>
        <authorList>
            <person name="Parks D.H."/>
            <person name="Chuvochina M."/>
            <person name="Waite D.W."/>
            <person name="Rinke C."/>
            <person name="Skarshewski A."/>
            <person name="Chaumeil P.A."/>
            <person name="Hugenholtz P."/>
        </authorList>
    </citation>
    <scope>NUCLEOTIDE SEQUENCE [LARGE SCALE GENOMIC DNA]</scope>
    <source>
        <strain evidence="7">UBA11728</strain>
    </source>
</reference>
<evidence type="ECO:0000256" key="1">
    <source>
        <dbReference type="ARBA" id="ARBA00004141"/>
    </source>
</evidence>
<evidence type="ECO:0000256" key="5">
    <source>
        <dbReference type="SAM" id="Phobius"/>
    </source>
</evidence>
<dbReference type="EMBL" id="DPVV01000474">
    <property type="protein sequence ID" value="HCL03544.1"/>
    <property type="molecule type" value="Genomic_DNA"/>
</dbReference>
<evidence type="ECO:0000313" key="8">
    <source>
        <dbReference type="Proteomes" id="UP000262969"/>
    </source>
</evidence>
<keyword evidence="2 5" id="KW-0812">Transmembrane</keyword>
<dbReference type="InterPro" id="IPR013525">
    <property type="entry name" value="ABC2_TM"/>
</dbReference>
<dbReference type="AlphaFoldDB" id="A0A3D2X9E2"/>
<organism evidence="7 8">
    <name type="scientific">Lachnoclostridium phytofermentans</name>
    <dbReference type="NCBI Taxonomy" id="66219"/>
    <lineage>
        <taxon>Bacteria</taxon>
        <taxon>Bacillati</taxon>
        <taxon>Bacillota</taxon>
        <taxon>Clostridia</taxon>
        <taxon>Lachnospirales</taxon>
        <taxon>Lachnospiraceae</taxon>
    </lineage>
</organism>
<feature type="transmembrane region" description="Helical" evidence="5">
    <location>
        <begin position="55"/>
        <end position="81"/>
    </location>
</feature>
<feature type="domain" description="ABC-2 type transporter transmembrane" evidence="6">
    <location>
        <begin position="43"/>
        <end position="202"/>
    </location>
</feature>
<dbReference type="GO" id="GO:0016020">
    <property type="term" value="C:membrane"/>
    <property type="evidence" value="ECO:0007669"/>
    <property type="project" value="UniProtKB-SubCell"/>
</dbReference>
<feature type="non-terminal residue" evidence="7">
    <location>
        <position position="203"/>
    </location>
</feature>
<evidence type="ECO:0000256" key="2">
    <source>
        <dbReference type="ARBA" id="ARBA00022692"/>
    </source>
</evidence>
<feature type="transmembrane region" description="Helical" evidence="5">
    <location>
        <begin position="169"/>
        <end position="190"/>
    </location>
</feature>
<evidence type="ECO:0000256" key="4">
    <source>
        <dbReference type="ARBA" id="ARBA00023136"/>
    </source>
</evidence>
<dbReference type="Proteomes" id="UP000262969">
    <property type="component" value="Unassembled WGS sequence"/>
</dbReference>
<proteinExistence type="predicted"/>
<name>A0A3D2X9E2_9FIRM</name>
<evidence type="ECO:0000259" key="6">
    <source>
        <dbReference type="Pfam" id="PF12698"/>
    </source>
</evidence>
<evidence type="ECO:0000256" key="3">
    <source>
        <dbReference type="ARBA" id="ARBA00022989"/>
    </source>
</evidence>
<protein>
    <submittedName>
        <fullName evidence="7">ABC transporter</fullName>
    </submittedName>
</protein>
<feature type="transmembrane region" description="Helical" evidence="5">
    <location>
        <begin position="21"/>
        <end position="43"/>
    </location>
</feature>
<comment type="caution">
    <text evidence="7">The sequence shown here is derived from an EMBL/GenBank/DDBJ whole genome shotgun (WGS) entry which is preliminary data.</text>
</comment>